<evidence type="ECO:0000313" key="2">
    <source>
        <dbReference type="Proteomes" id="UP001341281"/>
    </source>
</evidence>
<name>A0AAQ3U5F7_PASNO</name>
<dbReference type="EMBL" id="CP144751">
    <property type="protein sequence ID" value="WVZ83630.1"/>
    <property type="molecule type" value="Genomic_DNA"/>
</dbReference>
<organism evidence="1 2">
    <name type="scientific">Paspalum notatum var. saurae</name>
    <dbReference type="NCBI Taxonomy" id="547442"/>
    <lineage>
        <taxon>Eukaryota</taxon>
        <taxon>Viridiplantae</taxon>
        <taxon>Streptophyta</taxon>
        <taxon>Embryophyta</taxon>
        <taxon>Tracheophyta</taxon>
        <taxon>Spermatophyta</taxon>
        <taxon>Magnoliopsida</taxon>
        <taxon>Liliopsida</taxon>
        <taxon>Poales</taxon>
        <taxon>Poaceae</taxon>
        <taxon>PACMAD clade</taxon>
        <taxon>Panicoideae</taxon>
        <taxon>Andropogonodae</taxon>
        <taxon>Paspaleae</taxon>
        <taxon>Paspalinae</taxon>
        <taxon>Paspalum</taxon>
    </lineage>
</organism>
<accession>A0AAQ3U5F7</accession>
<dbReference type="AlphaFoldDB" id="A0AAQ3U5F7"/>
<dbReference type="Proteomes" id="UP001341281">
    <property type="component" value="Chromosome 07"/>
</dbReference>
<reference evidence="1 2" key="1">
    <citation type="submission" date="2024-02" db="EMBL/GenBank/DDBJ databases">
        <title>High-quality chromosome-scale genome assembly of Pensacola bahiagrass (Paspalum notatum Flugge var. saurae).</title>
        <authorList>
            <person name="Vega J.M."/>
            <person name="Podio M."/>
            <person name="Orjuela J."/>
            <person name="Siena L.A."/>
            <person name="Pessino S.C."/>
            <person name="Combes M.C."/>
            <person name="Mariac C."/>
            <person name="Albertini E."/>
            <person name="Pupilli F."/>
            <person name="Ortiz J.P.A."/>
            <person name="Leblanc O."/>
        </authorList>
    </citation>
    <scope>NUCLEOTIDE SEQUENCE [LARGE SCALE GENOMIC DNA]</scope>
    <source>
        <strain evidence="1">R1</strain>
        <tissue evidence="1">Leaf</tissue>
    </source>
</reference>
<sequence length="91" mass="10479">MAPFVFWKRLVKLPTRYYCLRVDHCITFFIQLKKHLGPKAIPDPDLPLSDSKGTIKVAPAKLLDRCLIPSNNEPVVQWLIQWLNLPPSEPT</sequence>
<protein>
    <submittedName>
        <fullName evidence="1">Uncharacterized protein</fullName>
    </submittedName>
</protein>
<keyword evidence="2" id="KW-1185">Reference proteome</keyword>
<proteinExistence type="predicted"/>
<evidence type="ECO:0000313" key="1">
    <source>
        <dbReference type="EMBL" id="WVZ83630.1"/>
    </source>
</evidence>
<gene>
    <name evidence="1" type="ORF">U9M48_030758</name>
</gene>